<organism evidence="8 9">
    <name type="scientific">Canariomyces notabilis</name>
    <dbReference type="NCBI Taxonomy" id="2074819"/>
    <lineage>
        <taxon>Eukaryota</taxon>
        <taxon>Fungi</taxon>
        <taxon>Dikarya</taxon>
        <taxon>Ascomycota</taxon>
        <taxon>Pezizomycotina</taxon>
        <taxon>Sordariomycetes</taxon>
        <taxon>Sordariomycetidae</taxon>
        <taxon>Sordariales</taxon>
        <taxon>Chaetomiaceae</taxon>
        <taxon>Canariomyces</taxon>
    </lineage>
</organism>
<reference evidence="8" key="2">
    <citation type="submission" date="2023-05" db="EMBL/GenBank/DDBJ databases">
        <authorList>
            <consortium name="Lawrence Berkeley National Laboratory"/>
            <person name="Steindorff A."/>
            <person name="Hensen N."/>
            <person name="Bonometti L."/>
            <person name="Westerberg I."/>
            <person name="Brannstrom I.O."/>
            <person name="Guillou S."/>
            <person name="Cros-Aarteil S."/>
            <person name="Calhoun S."/>
            <person name="Haridas S."/>
            <person name="Kuo A."/>
            <person name="Mondo S."/>
            <person name="Pangilinan J."/>
            <person name="Riley R."/>
            <person name="Labutti K."/>
            <person name="Andreopoulos B."/>
            <person name="Lipzen A."/>
            <person name="Chen C."/>
            <person name="Yanf M."/>
            <person name="Daum C."/>
            <person name="Ng V."/>
            <person name="Clum A."/>
            <person name="Ohm R."/>
            <person name="Martin F."/>
            <person name="Silar P."/>
            <person name="Natvig D."/>
            <person name="Lalanne C."/>
            <person name="Gautier V."/>
            <person name="Ament-Velasquez S.L."/>
            <person name="Kruys A."/>
            <person name="Hutchinson M.I."/>
            <person name="Powell A.J."/>
            <person name="Barry K."/>
            <person name="Miller A.N."/>
            <person name="Grigoriev I.V."/>
            <person name="Debuchy R."/>
            <person name="Gladieux P."/>
            <person name="Thoren M.H."/>
            <person name="Johannesson H."/>
        </authorList>
    </citation>
    <scope>NUCLEOTIDE SEQUENCE</scope>
    <source>
        <strain evidence="8">CBS 508.74</strain>
    </source>
</reference>
<feature type="transmembrane region" description="Helical" evidence="7">
    <location>
        <begin position="14"/>
        <end position="35"/>
    </location>
</feature>
<comment type="subcellular location">
    <subcellularLocation>
        <location evidence="1">Mitochondrion inner membrane</location>
        <topology evidence="1">Multi-pass membrane protein</topology>
    </subcellularLocation>
</comment>
<dbReference type="InterPro" id="IPR039205">
    <property type="entry name" value="NDUFA11"/>
</dbReference>
<dbReference type="Pfam" id="PF02466">
    <property type="entry name" value="Tim17"/>
    <property type="match status" value="1"/>
</dbReference>
<evidence type="ECO:0000256" key="2">
    <source>
        <dbReference type="ARBA" id="ARBA00022692"/>
    </source>
</evidence>
<sequence>MAGSDDDHYHPKDAIHAGLYGTLVAGGTGLLFAAVRNSLAAKNVGPWTTFTKHGGLIATFATVGGVYEFTKTASANLREKEDQYNEAISGFLAGATMGVTTRRLPRVFGYGALFSVALTAYYYTGGTLKGAFRSGELDEYERKEMMRKNRRRPIEETLAEIGEGRGIRPPGYEERRRERLKEKYGIEINTVSADPDAA</sequence>
<accession>A0AAN6YQK2</accession>
<name>A0AAN6YQK2_9PEZI</name>
<dbReference type="GO" id="GO:0045271">
    <property type="term" value="C:respiratory chain complex I"/>
    <property type="evidence" value="ECO:0007669"/>
    <property type="project" value="InterPro"/>
</dbReference>
<keyword evidence="9" id="KW-1185">Reference proteome</keyword>
<evidence type="ECO:0000256" key="6">
    <source>
        <dbReference type="ARBA" id="ARBA00023136"/>
    </source>
</evidence>
<evidence type="ECO:0000256" key="4">
    <source>
        <dbReference type="ARBA" id="ARBA00022989"/>
    </source>
</evidence>
<dbReference type="PANTHER" id="PTHR21382">
    <property type="entry name" value="NADH-UBIQUINONE OXIDOREDUCTASE SUBUNIT"/>
    <property type="match status" value="1"/>
</dbReference>
<evidence type="ECO:0008006" key="10">
    <source>
        <dbReference type="Google" id="ProtNLM"/>
    </source>
</evidence>
<proteinExistence type="predicted"/>
<gene>
    <name evidence="8" type="ORF">N656DRAFT_798923</name>
</gene>
<comment type="caution">
    <text evidence="8">The sequence shown here is derived from an EMBL/GenBank/DDBJ whole genome shotgun (WGS) entry which is preliminary data.</text>
</comment>
<dbReference type="AlphaFoldDB" id="A0AAN6YQK2"/>
<dbReference type="RefSeq" id="XP_064669102.1">
    <property type="nucleotide sequence ID" value="XM_064817817.1"/>
</dbReference>
<dbReference type="PANTHER" id="PTHR21382:SF1">
    <property type="entry name" value="NADH DEHYDROGENASE [UBIQUINONE] 1 ALPHA SUBCOMPLEX SUBUNIT 11"/>
    <property type="match status" value="1"/>
</dbReference>
<dbReference type="GO" id="GO:0005743">
    <property type="term" value="C:mitochondrial inner membrane"/>
    <property type="evidence" value="ECO:0007669"/>
    <property type="project" value="UniProtKB-SubCell"/>
</dbReference>
<feature type="transmembrane region" description="Helical" evidence="7">
    <location>
        <begin position="107"/>
        <end position="124"/>
    </location>
</feature>
<evidence type="ECO:0000256" key="7">
    <source>
        <dbReference type="SAM" id="Phobius"/>
    </source>
</evidence>
<dbReference type="GO" id="GO:0006120">
    <property type="term" value="P:mitochondrial electron transport, NADH to ubiquinone"/>
    <property type="evidence" value="ECO:0007669"/>
    <property type="project" value="InterPro"/>
</dbReference>
<evidence type="ECO:0000256" key="5">
    <source>
        <dbReference type="ARBA" id="ARBA00023128"/>
    </source>
</evidence>
<dbReference type="EMBL" id="MU853345">
    <property type="protein sequence ID" value="KAK4111532.1"/>
    <property type="molecule type" value="Genomic_DNA"/>
</dbReference>
<evidence type="ECO:0000313" key="8">
    <source>
        <dbReference type="EMBL" id="KAK4111532.1"/>
    </source>
</evidence>
<keyword evidence="2 7" id="KW-0812">Transmembrane</keyword>
<evidence type="ECO:0000313" key="9">
    <source>
        <dbReference type="Proteomes" id="UP001302812"/>
    </source>
</evidence>
<keyword evidence="5" id="KW-0496">Mitochondrion</keyword>
<keyword evidence="4 7" id="KW-1133">Transmembrane helix</keyword>
<reference evidence="8" key="1">
    <citation type="journal article" date="2023" name="Mol. Phylogenet. Evol.">
        <title>Genome-scale phylogeny and comparative genomics of the fungal order Sordariales.</title>
        <authorList>
            <person name="Hensen N."/>
            <person name="Bonometti L."/>
            <person name="Westerberg I."/>
            <person name="Brannstrom I.O."/>
            <person name="Guillou S."/>
            <person name="Cros-Aarteil S."/>
            <person name="Calhoun S."/>
            <person name="Haridas S."/>
            <person name="Kuo A."/>
            <person name="Mondo S."/>
            <person name="Pangilinan J."/>
            <person name="Riley R."/>
            <person name="LaButti K."/>
            <person name="Andreopoulos B."/>
            <person name="Lipzen A."/>
            <person name="Chen C."/>
            <person name="Yan M."/>
            <person name="Daum C."/>
            <person name="Ng V."/>
            <person name="Clum A."/>
            <person name="Steindorff A."/>
            <person name="Ohm R.A."/>
            <person name="Martin F."/>
            <person name="Silar P."/>
            <person name="Natvig D.O."/>
            <person name="Lalanne C."/>
            <person name="Gautier V."/>
            <person name="Ament-Velasquez S.L."/>
            <person name="Kruys A."/>
            <person name="Hutchinson M.I."/>
            <person name="Powell A.J."/>
            <person name="Barry K."/>
            <person name="Miller A.N."/>
            <person name="Grigoriev I.V."/>
            <person name="Debuchy R."/>
            <person name="Gladieux P."/>
            <person name="Hiltunen Thoren M."/>
            <person name="Johannesson H."/>
        </authorList>
    </citation>
    <scope>NUCLEOTIDE SEQUENCE</scope>
    <source>
        <strain evidence="8">CBS 508.74</strain>
    </source>
</reference>
<keyword evidence="6 7" id="KW-0472">Membrane</keyword>
<evidence type="ECO:0000256" key="1">
    <source>
        <dbReference type="ARBA" id="ARBA00004448"/>
    </source>
</evidence>
<keyword evidence="3" id="KW-0999">Mitochondrion inner membrane</keyword>
<dbReference type="GeneID" id="89941942"/>
<evidence type="ECO:0000256" key="3">
    <source>
        <dbReference type="ARBA" id="ARBA00022792"/>
    </source>
</evidence>
<dbReference type="Proteomes" id="UP001302812">
    <property type="component" value="Unassembled WGS sequence"/>
</dbReference>
<protein>
    <recommendedName>
        <fullName evidence="10">NADH-ubiquinone oxidoreductase 213 kDa subunit</fullName>
    </recommendedName>
</protein>